<evidence type="ECO:0000256" key="1">
    <source>
        <dbReference type="SAM" id="Phobius"/>
    </source>
</evidence>
<feature type="transmembrane region" description="Helical" evidence="1">
    <location>
        <begin position="113"/>
        <end position="131"/>
    </location>
</feature>
<keyword evidence="1" id="KW-1133">Transmembrane helix</keyword>
<proteinExistence type="predicted"/>
<dbReference type="EMBL" id="RZUI01000002">
    <property type="protein sequence ID" value="KAA8831535.1"/>
    <property type="molecule type" value="Genomic_DNA"/>
</dbReference>
<dbReference type="OrthoDB" id="3236159at2"/>
<comment type="caution">
    <text evidence="2">The sequence shown here is derived from an EMBL/GenBank/DDBJ whole genome shotgun (WGS) entry which is preliminary data.</text>
</comment>
<evidence type="ECO:0008006" key="4">
    <source>
        <dbReference type="Google" id="ProtNLM"/>
    </source>
</evidence>
<evidence type="ECO:0000313" key="2">
    <source>
        <dbReference type="EMBL" id="KAA8831535.1"/>
    </source>
</evidence>
<evidence type="ECO:0000313" key="3">
    <source>
        <dbReference type="Proteomes" id="UP000412028"/>
    </source>
</evidence>
<dbReference type="Proteomes" id="UP000412028">
    <property type="component" value="Unassembled WGS sequence"/>
</dbReference>
<protein>
    <recommendedName>
        <fullName evidence="4">Histidine kinase</fullName>
    </recommendedName>
</protein>
<sequence>MSKCKKTKSATALRPRRFNKERILYPIVATVLLTFAAIDVMSRASWTPLEIGYLLAFLMLDVAMAIRPIAGGTAMMVLSIVGTLIAEPMSPNPLVTAMAALTILGYHTPKRGFILGCVEIFGSIANVLLNYPVNFDIYGAINMCALVAMFYFTGYALHWKDQAAKAALLQAQLNHLQHTMNVATSIHDTTSNNLSTIMQVAQVHLLDKTGADTNDWILVNTAANNALYGVHRVITMLDDSGNNIESTQHQSFMEQLESRVESEEATLHSSGFIGATTITGIGDVHEQQRREIILNVLSEIYCNIARHGIATFPYTVSIVINNDITIQARNTCRPTNRSFSIPHGKGLALHAKQIRQLGGTLDSSRNGNHWNITIRIPLQQSSAMAEGK</sequence>
<keyword evidence="1" id="KW-0812">Transmembrane</keyword>
<feature type="transmembrane region" description="Helical" evidence="1">
    <location>
        <begin position="23"/>
        <end position="45"/>
    </location>
</feature>
<dbReference type="RefSeq" id="WP_150380714.1">
    <property type="nucleotide sequence ID" value="NZ_RZUI01000002.1"/>
</dbReference>
<gene>
    <name evidence="2" type="ORF">EMO89_02050</name>
</gene>
<accession>A0A5M9ZXZ2</accession>
<feature type="transmembrane region" description="Helical" evidence="1">
    <location>
        <begin position="137"/>
        <end position="157"/>
    </location>
</feature>
<dbReference type="Gene3D" id="3.30.565.10">
    <property type="entry name" value="Histidine kinase-like ATPase, C-terminal domain"/>
    <property type="match status" value="1"/>
</dbReference>
<keyword evidence="1" id="KW-0472">Membrane</keyword>
<organism evidence="2 3">
    <name type="scientific">Bifidobacterium tissieri</name>
    <dbReference type="NCBI Taxonomy" id="1630162"/>
    <lineage>
        <taxon>Bacteria</taxon>
        <taxon>Bacillati</taxon>
        <taxon>Actinomycetota</taxon>
        <taxon>Actinomycetes</taxon>
        <taxon>Bifidobacteriales</taxon>
        <taxon>Bifidobacteriaceae</taxon>
        <taxon>Bifidobacterium</taxon>
    </lineage>
</organism>
<reference evidence="2 3" key="1">
    <citation type="journal article" date="2019" name="Syst. Appl. Microbiol.">
        <title>Characterization of Bifidobacterium species in feaces of the Egyptian fruit bat: Description of B. vespertilionis sp. nov. and B. rousetti sp. nov.</title>
        <authorList>
            <person name="Modesto M."/>
            <person name="Satti M."/>
            <person name="Watanabe K."/>
            <person name="Puglisi E."/>
            <person name="Morelli L."/>
            <person name="Huang C.-H."/>
            <person name="Liou J.-S."/>
            <person name="Miyashita M."/>
            <person name="Tamura T."/>
            <person name="Saito S."/>
            <person name="Mori K."/>
            <person name="Huang L."/>
            <person name="Sciavilla P."/>
            <person name="Sandri C."/>
            <person name="Spiezio C."/>
            <person name="Vitali F."/>
            <person name="Cavalieri D."/>
            <person name="Perpetuini G."/>
            <person name="Tofalo R."/>
            <person name="Bonetti A."/>
            <person name="Arita M."/>
            <person name="Mattarelli P."/>
        </authorList>
    </citation>
    <scope>NUCLEOTIDE SEQUENCE [LARGE SCALE GENOMIC DNA]</scope>
    <source>
        <strain evidence="2 3">RST7</strain>
    </source>
</reference>
<dbReference type="AlphaFoldDB" id="A0A5M9ZXZ2"/>
<dbReference type="InterPro" id="IPR036890">
    <property type="entry name" value="HATPase_C_sf"/>
</dbReference>
<name>A0A5M9ZXZ2_9BIFI</name>